<feature type="transmembrane region" description="Helical" evidence="2">
    <location>
        <begin position="47"/>
        <end position="69"/>
    </location>
</feature>
<evidence type="ECO:0008006" key="5">
    <source>
        <dbReference type="Google" id="ProtNLM"/>
    </source>
</evidence>
<evidence type="ECO:0000313" key="3">
    <source>
        <dbReference type="EMBL" id="GAA2014021.1"/>
    </source>
</evidence>
<dbReference type="InterPro" id="IPR011990">
    <property type="entry name" value="TPR-like_helical_dom_sf"/>
</dbReference>
<name>A0ABN2TND7_9MICO</name>
<feature type="region of interest" description="Disordered" evidence="1">
    <location>
        <begin position="181"/>
        <end position="325"/>
    </location>
</feature>
<feature type="compositionally biased region" description="Basic and acidic residues" evidence="1">
    <location>
        <begin position="288"/>
        <end position="299"/>
    </location>
</feature>
<keyword evidence="2" id="KW-1133">Transmembrane helix</keyword>
<dbReference type="Gene3D" id="1.25.40.10">
    <property type="entry name" value="Tetratricopeptide repeat domain"/>
    <property type="match status" value="1"/>
</dbReference>
<gene>
    <name evidence="3" type="ORF">GCM10009755_27100</name>
</gene>
<feature type="region of interest" description="Disordered" evidence="1">
    <location>
        <begin position="1"/>
        <end position="35"/>
    </location>
</feature>
<feature type="compositionally biased region" description="Polar residues" evidence="1">
    <location>
        <begin position="300"/>
        <end position="309"/>
    </location>
</feature>
<feature type="compositionally biased region" description="Polar residues" evidence="1">
    <location>
        <begin position="26"/>
        <end position="35"/>
    </location>
</feature>
<dbReference type="EMBL" id="BAAANO010000033">
    <property type="protein sequence ID" value="GAA2014021.1"/>
    <property type="molecule type" value="Genomic_DNA"/>
</dbReference>
<proteinExistence type="predicted"/>
<evidence type="ECO:0000313" key="4">
    <source>
        <dbReference type="Proteomes" id="UP001500755"/>
    </source>
</evidence>
<dbReference type="Proteomes" id="UP001500755">
    <property type="component" value="Unassembled WGS sequence"/>
</dbReference>
<sequence>MTTTTDANPPAEAPRDPDTAAPDTGSGEQSTGRSTAPSRFARFRAFICVRGFVSILVGVLLLGVCAYLLTAFSVMRSAALAYEAGDGARTVERSDLFEEISPFEKHKPPFNRGTVAAAEGRWDDAEGELRTALDLTPEADECAVRQNLAFVYEMRAEEFKAAGDTANANTNFDEGKKILEESPESCRPEGSAQDQASDQASERMQESQDGMNNPPPQDQGEGESGDQEGESGEPQDGDGTEDGDGTGDQGGSENEETGGEDSGGSDGTGDEEGQEGESMQGSNGEDPTEQKRQELRERSQAGQSRQQEGQEWADGGGGAPVDKPW</sequence>
<accession>A0ABN2TND7</accession>
<organism evidence="3 4">
    <name type="scientific">Brevibacterium samyangense</name>
    <dbReference type="NCBI Taxonomy" id="366888"/>
    <lineage>
        <taxon>Bacteria</taxon>
        <taxon>Bacillati</taxon>
        <taxon>Actinomycetota</taxon>
        <taxon>Actinomycetes</taxon>
        <taxon>Micrococcales</taxon>
        <taxon>Brevibacteriaceae</taxon>
        <taxon>Brevibacterium</taxon>
    </lineage>
</organism>
<keyword evidence="2" id="KW-0472">Membrane</keyword>
<evidence type="ECO:0000256" key="1">
    <source>
        <dbReference type="SAM" id="MobiDB-lite"/>
    </source>
</evidence>
<dbReference type="RefSeq" id="WP_344310553.1">
    <property type="nucleotide sequence ID" value="NZ_BAAANO010000033.1"/>
</dbReference>
<keyword evidence="4" id="KW-1185">Reference proteome</keyword>
<comment type="caution">
    <text evidence="3">The sequence shown here is derived from an EMBL/GenBank/DDBJ whole genome shotgun (WGS) entry which is preliminary data.</text>
</comment>
<protein>
    <recommendedName>
        <fullName evidence="5">Tetratricopeptide repeat-containing protein</fullName>
    </recommendedName>
</protein>
<dbReference type="SUPFAM" id="SSF48452">
    <property type="entry name" value="TPR-like"/>
    <property type="match status" value="1"/>
</dbReference>
<reference evidence="3 4" key="1">
    <citation type="journal article" date="2019" name="Int. J. Syst. Evol. Microbiol.">
        <title>The Global Catalogue of Microorganisms (GCM) 10K type strain sequencing project: providing services to taxonomists for standard genome sequencing and annotation.</title>
        <authorList>
            <consortium name="The Broad Institute Genomics Platform"/>
            <consortium name="The Broad Institute Genome Sequencing Center for Infectious Disease"/>
            <person name="Wu L."/>
            <person name="Ma J."/>
        </authorList>
    </citation>
    <scope>NUCLEOTIDE SEQUENCE [LARGE SCALE GENOMIC DNA]</scope>
    <source>
        <strain evidence="3 4">JCM 14546</strain>
    </source>
</reference>
<keyword evidence="2" id="KW-0812">Transmembrane</keyword>
<feature type="compositionally biased region" description="Low complexity" evidence="1">
    <location>
        <begin position="276"/>
        <end position="285"/>
    </location>
</feature>
<evidence type="ECO:0000256" key="2">
    <source>
        <dbReference type="SAM" id="Phobius"/>
    </source>
</evidence>
<feature type="compositionally biased region" description="Acidic residues" evidence="1">
    <location>
        <begin position="220"/>
        <end position="245"/>
    </location>
</feature>